<organism evidence="1 2">
    <name type="scientific">Meloidogyne enterolobii</name>
    <name type="common">Root-knot nematode worm</name>
    <name type="synonym">Meloidogyne mayaguensis</name>
    <dbReference type="NCBI Taxonomy" id="390850"/>
    <lineage>
        <taxon>Eukaryota</taxon>
        <taxon>Metazoa</taxon>
        <taxon>Ecdysozoa</taxon>
        <taxon>Nematoda</taxon>
        <taxon>Chromadorea</taxon>
        <taxon>Rhabditida</taxon>
        <taxon>Tylenchina</taxon>
        <taxon>Tylenchomorpha</taxon>
        <taxon>Tylenchoidea</taxon>
        <taxon>Meloidogynidae</taxon>
        <taxon>Meloidogyninae</taxon>
        <taxon>Meloidogyne</taxon>
    </lineage>
</organism>
<sequence length="56" mass="6912">MELNHHFLDKVRNMKVSQRKLPKLQIGIMKTKKSYGKKNMIKRDIRRIRKRYISKE</sequence>
<reference evidence="1" key="1">
    <citation type="submission" date="2023-11" db="EMBL/GenBank/DDBJ databases">
        <authorList>
            <person name="Poullet M."/>
        </authorList>
    </citation>
    <scope>NUCLEOTIDE SEQUENCE</scope>
    <source>
        <strain evidence="1">E1834</strain>
    </source>
</reference>
<dbReference type="Proteomes" id="UP001497535">
    <property type="component" value="Unassembled WGS sequence"/>
</dbReference>
<keyword evidence="2" id="KW-1185">Reference proteome</keyword>
<accession>A0ACB0Y612</accession>
<name>A0ACB0Y612_MELEN</name>
<evidence type="ECO:0000313" key="2">
    <source>
        <dbReference type="Proteomes" id="UP001497535"/>
    </source>
</evidence>
<proteinExistence type="predicted"/>
<comment type="caution">
    <text evidence="1">The sequence shown here is derived from an EMBL/GenBank/DDBJ whole genome shotgun (WGS) entry which is preliminary data.</text>
</comment>
<evidence type="ECO:0000313" key="1">
    <source>
        <dbReference type="EMBL" id="CAK5033668.1"/>
    </source>
</evidence>
<protein>
    <submittedName>
        <fullName evidence="1">Uncharacterized protein</fullName>
    </submittedName>
</protein>
<gene>
    <name evidence="1" type="ORF">MENTE1834_LOCUS8193</name>
</gene>
<dbReference type="EMBL" id="CAVMJV010000007">
    <property type="protein sequence ID" value="CAK5033668.1"/>
    <property type="molecule type" value="Genomic_DNA"/>
</dbReference>